<protein>
    <submittedName>
        <fullName evidence="1">Uncharacterized protein</fullName>
    </submittedName>
</protein>
<organism evidence="1 2">
    <name type="scientific">Bacteroides thetaiotaomicron</name>
    <dbReference type="NCBI Taxonomy" id="818"/>
    <lineage>
        <taxon>Bacteria</taxon>
        <taxon>Pseudomonadati</taxon>
        <taxon>Bacteroidota</taxon>
        <taxon>Bacteroidia</taxon>
        <taxon>Bacteroidales</taxon>
        <taxon>Bacteroidaceae</taxon>
        <taxon>Bacteroides</taxon>
    </lineage>
</organism>
<dbReference type="Proteomes" id="UP000436825">
    <property type="component" value="Unassembled WGS sequence"/>
</dbReference>
<gene>
    <name evidence="1" type="ORF">GAN75_12515</name>
</gene>
<dbReference type="EMBL" id="WCRW01000007">
    <property type="protein sequence ID" value="KAB4456134.1"/>
    <property type="molecule type" value="Genomic_DNA"/>
</dbReference>
<evidence type="ECO:0000313" key="2">
    <source>
        <dbReference type="Proteomes" id="UP000436825"/>
    </source>
</evidence>
<sequence length="66" mass="7731">MPVIYFRICIQLFLVLHKTIRLTAVELSSNSCQTKVQQLSDERNTIVRRINLCIENLKSWQAHGLF</sequence>
<name>A0A7J5JXE6_BACT4</name>
<dbReference type="AlphaFoldDB" id="A0A7J5JXE6"/>
<reference evidence="1 2" key="1">
    <citation type="journal article" date="2019" name="Nat. Med.">
        <title>A library of human gut bacterial isolates paired with longitudinal multiomics data enables mechanistic microbiome research.</title>
        <authorList>
            <person name="Poyet M."/>
            <person name="Groussin M."/>
            <person name="Gibbons S.M."/>
            <person name="Avila-Pacheco J."/>
            <person name="Jiang X."/>
            <person name="Kearney S.M."/>
            <person name="Perrotta A.R."/>
            <person name="Berdy B."/>
            <person name="Zhao S."/>
            <person name="Lieberman T.D."/>
            <person name="Swanson P.K."/>
            <person name="Smith M."/>
            <person name="Roesemann S."/>
            <person name="Alexander J.E."/>
            <person name="Rich S.A."/>
            <person name="Livny J."/>
            <person name="Vlamakis H."/>
            <person name="Clish C."/>
            <person name="Bullock K."/>
            <person name="Deik A."/>
            <person name="Scott J."/>
            <person name="Pierce K.A."/>
            <person name="Xavier R.J."/>
            <person name="Alm E.J."/>
        </authorList>
    </citation>
    <scope>NUCLEOTIDE SEQUENCE [LARGE SCALE GENOMIC DNA]</scope>
    <source>
        <strain evidence="1 2">BIOML-A160</strain>
    </source>
</reference>
<comment type="caution">
    <text evidence="1">The sequence shown here is derived from an EMBL/GenBank/DDBJ whole genome shotgun (WGS) entry which is preliminary data.</text>
</comment>
<accession>A0A7J5JXE6</accession>
<proteinExistence type="predicted"/>
<evidence type="ECO:0000313" key="1">
    <source>
        <dbReference type="EMBL" id="KAB4456134.1"/>
    </source>
</evidence>